<dbReference type="HOGENOM" id="CLU_055314_1_0_1"/>
<dbReference type="GO" id="GO:0044877">
    <property type="term" value="F:protein-containing complex binding"/>
    <property type="evidence" value="ECO:0007669"/>
    <property type="project" value="TreeGrafter"/>
</dbReference>
<organism evidence="2 3">
    <name type="scientific">Oidiodendron maius (strain Zn)</name>
    <dbReference type="NCBI Taxonomy" id="913774"/>
    <lineage>
        <taxon>Eukaryota</taxon>
        <taxon>Fungi</taxon>
        <taxon>Dikarya</taxon>
        <taxon>Ascomycota</taxon>
        <taxon>Pezizomycotina</taxon>
        <taxon>Leotiomycetes</taxon>
        <taxon>Leotiomycetes incertae sedis</taxon>
        <taxon>Myxotrichaceae</taxon>
        <taxon>Oidiodendron</taxon>
    </lineage>
</organism>
<evidence type="ECO:0000313" key="2">
    <source>
        <dbReference type="EMBL" id="KIN07474.1"/>
    </source>
</evidence>
<sequence>MATATTKRLVVCGGNGFLGSRICKSAVARGWDVTSISRSGEPTWSSVTASASPPSWARKVTWERANIFAPATYAPLLKGTDYVVHSMGILLEADYKGILSGKESPISGLARAFSSSKGDSRNPLTRNNGQDLKLEEEAGQFTYELMNRDSAITLAREAEKEKTSAFAYISAAAAPPIVPRRYMDTKMEAESSIARQFPSMRSIFIRPAHMYDSSRAFTMPIAAASGVGAMFNNASGGILGGVFGDVMGTAVIKPLKADIVAEAVVEALSDEKRKGPIEIQQIEELAEKGWRKGML</sequence>
<dbReference type="PANTHER" id="PTHR12126">
    <property type="entry name" value="NADH-UBIQUINONE OXIDOREDUCTASE 39 KDA SUBUNIT-RELATED"/>
    <property type="match status" value="1"/>
</dbReference>
<gene>
    <name evidence="2" type="ORF">OIDMADRAFT_36970</name>
</gene>
<dbReference type="STRING" id="913774.A0A0C3D800"/>
<dbReference type="AlphaFoldDB" id="A0A0C3D800"/>
<accession>A0A0C3D800</accession>
<dbReference type="EMBL" id="KN832870">
    <property type="protein sequence ID" value="KIN07474.1"/>
    <property type="molecule type" value="Genomic_DNA"/>
</dbReference>
<dbReference type="InterPro" id="IPR036291">
    <property type="entry name" value="NAD(P)-bd_dom_sf"/>
</dbReference>
<dbReference type="FunCoup" id="A0A0C3D800">
    <property type="interactions" value="140"/>
</dbReference>
<reference evidence="2 3" key="1">
    <citation type="submission" date="2014-04" db="EMBL/GenBank/DDBJ databases">
        <authorList>
            <consortium name="DOE Joint Genome Institute"/>
            <person name="Kuo A."/>
            <person name="Martino E."/>
            <person name="Perotto S."/>
            <person name="Kohler A."/>
            <person name="Nagy L.G."/>
            <person name="Floudas D."/>
            <person name="Copeland A."/>
            <person name="Barry K.W."/>
            <person name="Cichocki N."/>
            <person name="Veneault-Fourrey C."/>
            <person name="LaButti K."/>
            <person name="Lindquist E.A."/>
            <person name="Lipzen A."/>
            <person name="Lundell T."/>
            <person name="Morin E."/>
            <person name="Murat C."/>
            <person name="Sun H."/>
            <person name="Tunlid A."/>
            <person name="Henrissat B."/>
            <person name="Grigoriev I.V."/>
            <person name="Hibbett D.S."/>
            <person name="Martin F."/>
            <person name="Nordberg H.P."/>
            <person name="Cantor M.N."/>
            <person name="Hua S.X."/>
        </authorList>
    </citation>
    <scope>NUCLEOTIDE SEQUENCE [LARGE SCALE GENOMIC DNA]</scope>
    <source>
        <strain evidence="2 3">Zn</strain>
    </source>
</reference>
<keyword evidence="3" id="KW-1185">Reference proteome</keyword>
<proteinExistence type="predicted"/>
<dbReference type="SUPFAM" id="SSF51735">
    <property type="entry name" value="NAD(P)-binding Rossmann-fold domains"/>
    <property type="match status" value="1"/>
</dbReference>
<dbReference type="GO" id="GO:0006744">
    <property type="term" value="P:ubiquinone biosynthetic process"/>
    <property type="evidence" value="ECO:0007669"/>
    <property type="project" value="EnsemblFungi"/>
</dbReference>
<dbReference type="InterPro" id="IPR051207">
    <property type="entry name" value="ComplexI_NDUFA9_subunit"/>
</dbReference>
<dbReference type="OrthoDB" id="276721at2759"/>
<dbReference type="Pfam" id="PF01370">
    <property type="entry name" value="Epimerase"/>
    <property type="match status" value="1"/>
</dbReference>
<dbReference type="GO" id="GO:0005739">
    <property type="term" value="C:mitochondrion"/>
    <property type="evidence" value="ECO:0007669"/>
    <property type="project" value="EnsemblFungi"/>
</dbReference>
<name>A0A0C3D800_OIDMZ</name>
<feature type="domain" description="NAD-dependent epimerase/dehydratase" evidence="1">
    <location>
        <begin position="10"/>
        <end position="86"/>
    </location>
</feature>
<dbReference type="InParanoid" id="A0A0C3D800"/>
<dbReference type="InterPro" id="IPR001509">
    <property type="entry name" value="Epimerase_deHydtase"/>
</dbReference>
<dbReference type="Proteomes" id="UP000054321">
    <property type="component" value="Unassembled WGS sequence"/>
</dbReference>
<evidence type="ECO:0000313" key="3">
    <source>
        <dbReference type="Proteomes" id="UP000054321"/>
    </source>
</evidence>
<dbReference type="PANTHER" id="PTHR12126:SF16">
    <property type="entry name" value="MIOREX COMPLEX COMPONENT 2"/>
    <property type="match status" value="1"/>
</dbReference>
<protein>
    <recommendedName>
        <fullName evidence="1">NAD-dependent epimerase/dehydratase domain-containing protein</fullName>
    </recommendedName>
</protein>
<dbReference type="Gene3D" id="3.40.50.720">
    <property type="entry name" value="NAD(P)-binding Rossmann-like Domain"/>
    <property type="match status" value="1"/>
</dbReference>
<evidence type="ECO:0000259" key="1">
    <source>
        <dbReference type="Pfam" id="PF01370"/>
    </source>
</evidence>
<reference evidence="3" key="2">
    <citation type="submission" date="2015-01" db="EMBL/GenBank/DDBJ databases">
        <title>Evolutionary Origins and Diversification of the Mycorrhizal Mutualists.</title>
        <authorList>
            <consortium name="DOE Joint Genome Institute"/>
            <consortium name="Mycorrhizal Genomics Consortium"/>
            <person name="Kohler A."/>
            <person name="Kuo A."/>
            <person name="Nagy L.G."/>
            <person name="Floudas D."/>
            <person name="Copeland A."/>
            <person name="Barry K.W."/>
            <person name="Cichocki N."/>
            <person name="Veneault-Fourrey C."/>
            <person name="LaButti K."/>
            <person name="Lindquist E.A."/>
            <person name="Lipzen A."/>
            <person name="Lundell T."/>
            <person name="Morin E."/>
            <person name="Murat C."/>
            <person name="Riley R."/>
            <person name="Ohm R."/>
            <person name="Sun H."/>
            <person name="Tunlid A."/>
            <person name="Henrissat B."/>
            <person name="Grigoriev I.V."/>
            <person name="Hibbett D.S."/>
            <person name="Martin F."/>
        </authorList>
    </citation>
    <scope>NUCLEOTIDE SEQUENCE [LARGE SCALE GENOMIC DNA]</scope>
    <source>
        <strain evidence="3">Zn</strain>
    </source>
</reference>